<proteinExistence type="predicted"/>
<feature type="transmembrane region" description="Helical" evidence="5">
    <location>
        <begin position="155"/>
        <end position="175"/>
    </location>
</feature>
<comment type="caution">
    <text evidence="6">The sequence shown here is derived from an EMBL/GenBank/DDBJ whole genome shotgun (WGS) entry which is preliminary data.</text>
</comment>
<accession>A0ABR3I9M1</accession>
<evidence type="ECO:0000256" key="1">
    <source>
        <dbReference type="ARBA" id="ARBA00004141"/>
    </source>
</evidence>
<keyword evidence="2 5" id="KW-0812">Transmembrane</keyword>
<evidence type="ECO:0000313" key="6">
    <source>
        <dbReference type="EMBL" id="KAL0892945.1"/>
    </source>
</evidence>
<gene>
    <name evidence="6" type="ORF">ABMA27_014617</name>
</gene>
<evidence type="ECO:0000256" key="3">
    <source>
        <dbReference type="ARBA" id="ARBA00022989"/>
    </source>
</evidence>
<evidence type="ECO:0000313" key="7">
    <source>
        <dbReference type="Proteomes" id="UP001549920"/>
    </source>
</evidence>
<dbReference type="PANTHER" id="PTHR10671">
    <property type="entry name" value="EPITHELIAL MEMBRANE PROTEIN-RELATED"/>
    <property type="match status" value="1"/>
</dbReference>
<feature type="transmembrane region" description="Helical" evidence="5">
    <location>
        <begin position="187"/>
        <end position="207"/>
    </location>
</feature>
<dbReference type="EMBL" id="JBEUOH010000006">
    <property type="protein sequence ID" value="KAL0892945.1"/>
    <property type="molecule type" value="Genomic_DNA"/>
</dbReference>
<evidence type="ECO:0000256" key="4">
    <source>
        <dbReference type="ARBA" id="ARBA00023136"/>
    </source>
</evidence>
<protein>
    <submittedName>
        <fullName evidence="6">Uncharacterized protein</fullName>
    </submittedName>
</protein>
<feature type="transmembrane region" description="Helical" evidence="5">
    <location>
        <begin position="227"/>
        <end position="253"/>
    </location>
</feature>
<keyword evidence="4 5" id="KW-0472">Membrane</keyword>
<name>A0ABR3I9M1_LOXSC</name>
<dbReference type="InterPro" id="IPR050579">
    <property type="entry name" value="PMP-22/EMP/MP20-like"/>
</dbReference>
<dbReference type="Proteomes" id="UP001549920">
    <property type="component" value="Unassembled WGS sequence"/>
</dbReference>
<evidence type="ECO:0000256" key="5">
    <source>
        <dbReference type="SAM" id="Phobius"/>
    </source>
</evidence>
<comment type="subcellular location">
    <subcellularLocation>
        <location evidence="1">Membrane</location>
        <topology evidence="1">Multi-pass membrane protein</topology>
    </subcellularLocation>
</comment>
<keyword evidence="7" id="KW-1185">Reference proteome</keyword>
<dbReference type="Gene3D" id="1.20.140.150">
    <property type="match status" value="1"/>
</dbReference>
<dbReference type="Pfam" id="PF13903">
    <property type="entry name" value="Claudin_2"/>
    <property type="match status" value="1"/>
</dbReference>
<feature type="transmembrane region" description="Helical" evidence="5">
    <location>
        <begin position="32"/>
        <end position="50"/>
    </location>
</feature>
<evidence type="ECO:0000256" key="2">
    <source>
        <dbReference type="ARBA" id="ARBA00022692"/>
    </source>
</evidence>
<reference evidence="6 7" key="1">
    <citation type="submission" date="2024-06" db="EMBL/GenBank/DDBJ databases">
        <title>A chromosome-level genome assembly of beet webworm, Loxostege sticticalis.</title>
        <authorList>
            <person name="Zhang Y."/>
        </authorList>
    </citation>
    <scope>NUCLEOTIDE SEQUENCE [LARGE SCALE GENOMIC DNA]</scope>
    <source>
        <strain evidence="6">AQ026</strain>
        <tissue evidence="6">Whole body</tissue>
    </source>
</reference>
<organism evidence="6 7">
    <name type="scientific">Loxostege sticticalis</name>
    <name type="common">Beet webworm moth</name>
    <dbReference type="NCBI Taxonomy" id="481309"/>
    <lineage>
        <taxon>Eukaryota</taxon>
        <taxon>Metazoa</taxon>
        <taxon>Ecdysozoa</taxon>
        <taxon>Arthropoda</taxon>
        <taxon>Hexapoda</taxon>
        <taxon>Insecta</taxon>
        <taxon>Pterygota</taxon>
        <taxon>Neoptera</taxon>
        <taxon>Endopterygota</taxon>
        <taxon>Lepidoptera</taxon>
        <taxon>Glossata</taxon>
        <taxon>Ditrysia</taxon>
        <taxon>Pyraloidea</taxon>
        <taxon>Crambidae</taxon>
        <taxon>Pyraustinae</taxon>
        <taxon>Loxostege</taxon>
    </lineage>
</organism>
<dbReference type="InterPro" id="IPR004031">
    <property type="entry name" value="PMP22/EMP/MP20/Claudin"/>
</dbReference>
<sequence>MKMETDKMSTASSVGAAERRPLMQALVLERRILFACTILVGLCTFVWIAAVCTEKWVHIEGGHGVYLKSGRYLMYSDSGVWEICRHVFQPENVTIVNENNVTTQGQPKQQNDIFGLKGRNITKCTNYLAQPLRDNVSRPIDPAYNFVVANYVRTMISFGIISLFVMAMGCGFSVYTFRNPRYMFKRLAAGIHFISTACTIVVVQVMMSAVDFMKKDVPFVYPPRAYHYYHISFFLAWFVVLVNVFAAASFLWYSKKRKGDKAATDELAMADEPTIIGR</sequence>
<dbReference type="PANTHER" id="PTHR10671:SF110">
    <property type="entry name" value="FI18012P1"/>
    <property type="match status" value="1"/>
</dbReference>
<keyword evidence="3 5" id="KW-1133">Transmembrane helix</keyword>